<keyword evidence="5 15" id="KW-0378">Hydrolase</keyword>
<dbReference type="Pfam" id="PF00270">
    <property type="entry name" value="DEAD"/>
    <property type="match status" value="1"/>
</dbReference>
<dbReference type="GO" id="GO:0016887">
    <property type="term" value="F:ATP hydrolysis activity"/>
    <property type="evidence" value="ECO:0007669"/>
    <property type="project" value="RHEA"/>
</dbReference>
<evidence type="ECO:0000256" key="13">
    <source>
        <dbReference type="ARBA" id="ARBA00034808"/>
    </source>
</evidence>
<evidence type="ECO:0000256" key="5">
    <source>
        <dbReference type="ARBA" id="ARBA00022801"/>
    </source>
</evidence>
<dbReference type="SMART" id="SM00490">
    <property type="entry name" value="HELICc"/>
    <property type="match status" value="1"/>
</dbReference>
<comment type="function">
    <text evidence="15">Plays a critical role in recombination and DNA repair. Helps process Holliday junction intermediates to mature products by catalyzing branch migration. Has replication fork regression activity, unwinds stalled or blocked replication forks to make a HJ that can be resolved. Has a DNA unwinding activity characteristic of a DNA helicase with 3'-5' polarity.</text>
</comment>
<dbReference type="Pfam" id="PF00271">
    <property type="entry name" value="Helicase_C"/>
    <property type="match status" value="1"/>
</dbReference>
<evidence type="ECO:0000256" key="10">
    <source>
        <dbReference type="ARBA" id="ARBA00023204"/>
    </source>
</evidence>
<dbReference type="Proteomes" id="UP000254082">
    <property type="component" value="Unassembled WGS sequence"/>
</dbReference>
<dbReference type="AlphaFoldDB" id="A0A380JD99"/>
<dbReference type="CDD" id="cd18811">
    <property type="entry name" value="SF2_C_RecG"/>
    <property type="match status" value="1"/>
</dbReference>
<dbReference type="NCBIfam" id="NF008168">
    <property type="entry name" value="PRK10917.2-2"/>
    <property type="match status" value="1"/>
</dbReference>
<feature type="domain" description="Helicase ATP-binding" evidence="16">
    <location>
        <begin position="288"/>
        <end position="447"/>
    </location>
</feature>
<reference evidence="18 19" key="1">
    <citation type="submission" date="2018-06" db="EMBL/GenBank/DDBJ databases">
        <authorList>
            <consortium name="Pathogen Informatics"/>
            <person name="Doyle S."/>
        </authorList>
    </citation>
    <scope>NUCLEOTIDE SEQUENCE [LARGE SCALE GENOMIC DNA]</scope>
    <source>
        <strain evidence="19">NCTC 11391</strain>
    </source>
</reference>
<evidence type="ECO:0000256" key="8">
    <source>
        <dbReference type="ARBA" id="ARBA00023125"/>
    </source>
</evidence>
<sequence>MTEDSKLLHSKVGKGMCYNKVMLLDQEIAVLKGFGPKSAEKFTKLGLYTVEDLLLYYPFRYEDFKARSVADLVDGEKAVLTGTVVTPANVQYYGFKRNRLSFKIKQGEAVIAVSFFNQPYLADKIELGQEVALFGKWDALKSALTGMKLLAQVQDDMQPVYHVAQGISQNALIKAIKAAFDSGALSELEENLPQALLAKYRLLDRQTAVRAMHFPKDLAQYKQALRRIKFEELFYFQLNLQVLKSQNKSETNGLAIPYKEQAVKQAIQQLPFSLTSAQEQSLGEVLADMKSGAHMNRLLQGDVGSGKTVIASLAMFAAHTAGFQSALMVPTEILAQQHFESLIKLFPDLNVALLTVGMRPAVKKAALAGIADGSVNMIVGTHSLIQDGVSYHKLGLVITDEQHRFGVNQRRVFREKGDNPDVLMMTATPIPRTLAITAFGEMDVSIIDQLPAGRKPIITRWVKHEQLETVLTWLQERISQGAQAYVISPLIEESESLDLKNAQDLHQELVEFFGNQAQVALMHGRMKNDEKDQIMQDFKDGQSQVLVSTTVIEVGVNVPNSTAIIIMDADRFGLSQLHQLRGRVGRGDKQSYCVLVANPKNEVGKRRMQAMCQTTDGFVLAEEDLKMRGSGEIFGTRQSGIPEFQVADIVEDYNILEEARKVASQIVAQKNWQTDPRWALLPANLKEQGEFD</sequence>
<dbReference type="InterPro" id="IPR014001">
    <property type="entry name" value="Helicase_ATP-bd"/>
</dbReference>
<dbReference type="InterPro" id="IPR027417">
    <property type="entry name" value="P-loop_NTPase"/>
</dbReference>
<evidence type="ECO:0000313" key="18">
    <source>
        <dbReference type="EMBL" id="SUN35759.1"/>
    </source>
</evidence>
<dbReference type="InterPro" id="IPR001650">
    <property type="entry name" value="Helicase_C-like"/>
</dbReference>
<dbReference type="EMBL" id="UHFA01000002">
    <property type="protein sequence ID" value="SUN35759.1"/>
    <property type="molecule type" value="Genomic_DNA"/>
</dbReference>
<dbReference type="GO" id="GO:0043138">
    <property type="term" value="F:3'-5' DNA helicase activity"/>
    <property type="evidence" value="ECO:0007669"/>
    <property type="project" value="UniProtKB-EC"/>
</dbReference>
<dbReference type="CDD" id="cd04488">
    <property type="entry name" value="RecG_wedge_OBF"/>
    <property type="match status" value="1"/>
</dbReference>
<dbReference type="InterPro" id="IPR011545">
    <property type="entry name" value="DEAD/DEAH_box_helicase_dom"/>
</dbReference>
<evidence type="ECO:0000313" key="19">
    <source>
        <dbReference type="Proteomes" id="UP000254082"/>
    </source>
</evidence>
<comment type="similarity">
    <text evidence="1 15">Belongs to the helicase family. RecG subfamily.</text>
</comment>
<accession>A0A380JD99</accession>
<evidence type="ECO:0000256" key="2">
    <source>
        <dbReference type="ARBA" id="ARBA00017846"/>
    </source>
</evidence>
<dbReference type="SUPFAM" id="SSF50249">
    <property type="entry name" value="Nucleic acid-binding proteins"/>
    <property type="match status" value="1"/>
</dbReference>
<feature type="domain" description="Helicase C-terminal" evidence="17">
    <location>
        <begin position="466"/>
        <end position="626"/>
    </location>
</feature>
<keyword evidence="9 15" id="KW-0233">DNA recombination</keyword>
<comment type="catalytic activity">
    <reaction evidence="14 15">
        <text>ATP + H2O = ADP + phosphate + H(+)</text>
        <dbReference type="Rhea" id="RHEA:13065"/>
        <dbReference type="ChEBI" id="CHEBI:15377"/>
        <dbReference type="ChEBI" id="CHEBI:15378"/>
        <dbReference type="ChEBI" id="CHEBI:30616"/>
        <dbReference type="ChEBI" id="CHEBI:43474"/>
        <dbReference type="ChEBI" id="CHEBI:456216"/>
        <dbReference type="EC" id="5.6.2.4"/>
    </reaction>
</comment>
<dbReference type="GO" id="GO:0006281">
    <property type="term" value="P:DNA repair"/>
    <property type="evidence" value="ECO:0007669"/>
    <property type="project" value="UniProtKB-UniRule"/>
</dbReference>
<evidence type="ECO:0000256" key="1">
    <source>
        <dbReference type="ARBA" id="ARBA00007504"/>
    </source>
</evidence>
<dbReference type="Gene3D" id="3.40.50.300">
    <property type="entry name" value="P-loop containing nucleotide triphosphate hydrolases"/>
    <property type="match status" value="2"/>
</dbReference>
<keyword evidence="19" id="KW-1185">Reference proteome</keyword>
<dbReference type="PANTHER" id="PTHR47964:SF1">
    <property type="entry name" value="ATP-DEPENDENT DNA HELICASE HOMOLOG RECG, CHLOROPLASTIC"/>
    <property type="match status" value="1"/>
</dbReference>
<keyword evidence="3 15" id="KW-0547">Nucleotide-binding</keyword>
<dbReference type="InterPro" id="IPR004609">
    <property type="entry name" value="ATP-dep_DNA_helicase_RecG"/>
</dbReference>
<evidence type="ECO:0000256" key="12">
    <source>
        <dbReference type="ARBA" id="ARBA00034617"/>
    </source>
</evidence>
<evidence type="ECO:0000256" key="15">
    <source>
        <dbReference type="RuleBase" id="RU363016"/>
    </source>
</evidence>
<dbReference type="GO" id="GO:0003677">
    <property type="term" value="F:DNA binding"/>
    <property type="evidence" value="ECO:0007669"/>
    <property type="project" value="UniProtKB-KW"/>
</dbReference>
<dbReference type="CDD" id="cd17992">
    <property type="entry name" value="DEXHc_RecG"/>
    <property type="match status" value="1"/>
</dbReference>
<dbReference type="Gene3D" id="2.40.50.140">
    <property type="entry name" value="Nucleic acid-binding proteins"/>
    <property type="match status" value="1"/>
</dbReference>
<dbReference type="GO" id="GO:0006310">
    <property type="term" value="P:DNA recombination"/>
    <property type="evidence" value="ECO:0007669"/>
    <property type="project" value="UniProtKB-UniRule"/>
</dbReference>
<dbReference type="Pfam" id="PF19833">
    <property type="entry name" value="RecG_dom3_C"/>
    <property type="match status" value="1"/>
</dbReference>
<evidence type="ECO:0000256" key="3">
    <source>
        <dbReference type="ARBA" id="ARBA00022741"/>
    </source>
</evidence>
<evidence type="ECO:0000259" key="17">
    <source>
        <dbReference type="PROSITE" id="PS51194"/>
    </source>
</evidence>
<evidence type="ECO:0000259" key="16">
    <source>
        <dbReference type="PROSITE" id="PS51192"/>
    </source>
</evidence>
<dbReference type="Pfam" id="PF17191">
    <property type="entry name" value="RecG_wedge"/>
    <property type="match status" value="1"/>
</dbReference>
<evidence type="ECO:0000256" key="4">
    <source>
        <dbReference type="ARBA" id="ARBA00022763"/>
    </source>
</evidence>
<evidence type="ECO:0000256" key="11">
    <source>
        <dbReference type="ARBA" id="ARBA00023235"/>
    </source>
</evidence>
<dbReference type="NCBIfam" id="NF008165">
    <property type="entry name" value="PRK10917.1-3"/>
    <property type="match status" value="1"/>
</dbReference>
<dbReference type="GO" id="GO:0005524">
    <property type="term" value="F:ATP binding"/>
    <property type="evidence" value="ECO:0007669"/>
    <property type="project" value="UniProtKB-KW"/>
</dbReference>
<dbReference type="SUPFAM" id="SSF52540">
    <property type="entry name" value="P-loop containing nucleoside triphosphate hydrolases"/>
    <property type="match status" value="2"/>
</dbReference>
<keyword evidence="4 15" id="KW-0227">DNA damage</keyword>
<keyword evidence="8" id="KW-0238">DNA-binding</keyword>
<dbReference type="InterPro" id="IPR033454">
    <property type="entry name" value="RecG_wedge"/>
</dbReference>
<keyword evidence="6 15" id="KW-0347">Helicase</keyword>
<proteinExistence type="inferred from homology"/>
<dbReference type="NCBIfam" id="TIGR00643">
    <property type="entry name" value="recG"/>
    <property type="match status" value="1"/>
</dbReference>
<evidence type="ECO:0000256" key="14">
    <source>
        <dbReference type="ARBA" id="ARBA00048988"/>
    </source>
</evidence>
<dbReference type="SMART" id="SM00487">
    <property type="entry name" value="DEXDc"/>
    <property type="match status" value="1"/>
</dbReference>
<dbReference type="PANTHER" id="PTHR47964">
    <property type="entry name" value="ATP-DEPENDENT DNA HELICASE HOMOLOG RECG, CHLOROPLASTIC"/>
    <property type="match status" value="1"/>
</dbReference>
<dbReference type="InterPro" id="IPR012340">
    <property type="entry name" value="NA-bd_OB-fold"/>
</dbReference>
<dbReference type="InterPro" id="IPR045562">
    <property type="entry name" value="RecG_dom3_C"/>
</dbReference>
<dbReference type="PROSITE" id="PS51194">
    <property type="entry name" value="HELICASE_CTER"/>
    <property type="match status" value="1"/>
</dbReference>
<organism evidence="18 19">
    <name type="scientific">Streptococcus downei MFe28</name>
    <dbReference type="NCBI Taxonomy" id="764290"/>
    <lineage>
        <taxon>Bacteria</taxon>
        <taxon>Bacillati</taxon>
        <taxon>Bacillota</taxon>
        <taxon>Bacilli</taxon>
        <taxon>Lactobacillales</taxon>
        <taxon>Streptococcaceae</taxon>
        <taxon>Streptococcus</taxon>
    </lineage>
</organism>
<gene>
    <name evidence="18" type="primary">recG</name>
    <name evidence="18" type="ORF">NCTC11391_00798</name>
</gene>
<dbReference type="InterPro" id="IPR047112">
    <property type="entry name" value="RecG/Mfd"/>
</dbReference>
<evidence type="ECO:0000256" key="7">
    <source>
        <dbReference type="ARBA" id="ARBA00022840"/>
    </source>
</evidence>
<dbReference type="PROSITE" id="PS51192">
    <property type="entry name" value="HELICASE_ATP_BIND_1"/>
    <property type="match status" value="1"/>
</dbReference>
<protein>
    <recommendedName>
        <fullName evidence="2 15">ATP-dependent DNA helicase RecG</fullName>
        <ecNumber evidence="13 15">5.6.2.4</ecNumber>
    </recommendedName>
</protein>
<comment type="catalytic activity">
    <reaction evidence="12 15">
        <text>Couples ATP hydrolysis with the unwinding of duplex DNA by translocating in the 3'-5' direction.</text>
        <dbReference type="EC" id="5.6.2.4"/>
    </reaction>
</comment>
<keyword evidence="11" id="KW-0413">Isomerase</keyword>
<keyword evidence="7 15" id="KW-0067">ATP-binding</keyword>
<evidence type="ECO:0000256" key="6">
    <source>
        <dbReference type="ARBA" id="ARBA00022806"/>
    </source>
</evidence>
<dbReference type="EC" id="5.6.2.4" evidence="13 15"/>
<evidence type="ECO:0000256" key="9">
    <source>
        <dbReference type="ARBA" id="ARBA00023172"/>
    </source>
</evidence>
<keyword evidence="10 15" id="KW-0234">DNA repair</keyword>
<name>A0A380JD99_STRDO</name>